<dbReference type="PIRSF" id="PIRSF001439">
    <property type="entry name" value="CryM"/>
    <property type="match status" value="1"/>
</dbReference>
<dbReference type="Pfam" id="PF02423">
    <property type="entry name" value="OCD_Mu_crystall"/>
    <property type="match status" value="1"/>
</dbReference>
<accession>A0AAE9Z5B9</accession>
<gene>
    <name evidence="1" type="ORF">SG34_008640</name>
</gene>
<dbReference type="Proteomes" id="UP000032352">
    <property type="component" value="Chromosome"/>
</dbReference>
<dbReference type="InterPro" id="IPR023401">
    <property type="entry name" value="ODC_N"/>
</dbReference>
<reference evidence="1 2" key="1">
    <citation type="journal article" date="2015" name="Genome Announc.">
        <title>Draft Genome Sequences of Marine Isolates of Thalassomonas viridans and Thalassomonas actiniarum.</title>
        <authorList>
            <person name="Olonade I."/>
            <person name="van Zyl L.J."/>
            <person name="Trindade M."/>
        </authorList>
    </citation>
    <scope>NUCLEOTIDE SEQUENCE [LARGE SCALE GENOMIC DNA]</scope>
    <source>
        <strain evidence="1 2">XOM25</strain>
    </source>
</reference>
<dbReference type="AlphaFoldDB" id="A0AAE9Z5B9"/>
<dbReference type="InterPro" id="IPR036291">
    <property type="entry name" value="NAD(P)-bd_dom_sf"/>
</dbReference>
<dbReference type="RefSeq" id="WP_084724119.1">
    <property type="nucleotide sequence ID" value="NZ_CP059733.1"/>
</dbReference>
<dbReference type="KEGG" id="tvd:SG34_008640"/>
<dbReference type="Gene3D" id="3.40.50.720">
    <property type="entry name" value="NAD(P)-binding Rossmann-like Domain"/>
    <property type="match status" value="1"/>
</dbReference>
<dbReference type="EMBL" id="CP059733">
    <property type="protein sequence ID" value="WDE06940.1"/>
    <property type="molecule type" value="Genomic_DNA"/>
</dbReference>
<dbReference type="SUPFAM" id="SSF51735">
    <property type="entry name" value="NAD(P)-binding Rossmann-fold domains"/>
    <property type="match status" value="1"/>
</dbReference>
<dbReference type="InterPro" id="IPR003462">
    <property type="entry name" value="ODC_Mu_crystall"/>
</dbReference>
<keyword evidence="2" id="KW-1185">Reference proteome</keyword>
<organism evidence="1 2">
    <name type="scientific">Thalassomonas viridans</name>
    <dbReference type="NCBI Taxonomy" id="137584"/>
    <lineage>
        <taxon>Bacteria</taxon>
        <taxon>Pseudomonadati</taxon>
        <taxon>Pseudomonadota</taxon>
        <taxon>Gammaproteobacteria</taxon>
        <taxon>Alteromonadales</taxon>
        <taxon>Colwelliaceae</taxon>
        <taxon>Thalassomonas</taxon>
    </lineage>
</organism>
<dbReference type="PANTHER" id="PTHR13812:SF19">
    <property type="entry name" value="KETIMINE REDUCTASE MU-CRYSTALLIN"/>
    <property type="match status" value="1"/>
</dbReference>
<dbReference type="PANTHER" id="PTHR13812">
    <property type="entry name" value="KETIMINE REDUCTASE MU-CRYSTALLIN"/>
    <property type="match status" value="1"/>
</dbReference>
<reference evidence="1 2" key="2">
    <citation type="journal article" date="2022" name="Mar. Drugs">
        <title>Bioassay-Guided Fractionation Leads to the Detection of Cholic Acid Generated by the Rare Thalassomonas sp.</title>
        <authorList>
            <person name="Pheiffer F."/>
            <person name="Schneider Y.K."/>
            <person name="Hansen E.H."/>
            <person name="Andersen J.H."/>
            <person name="Isaksson J."/>
            <person name="Busche T."/>
            <person name="R C."/>
            <person name="Kalinowski J."/>
            <person name="Zyl L.V."/>
            <person name="Trindade M."/>
        </authorList>
    </citation>
    <scope>NUCLEOTIDE SEQUENCE [LARGE SCALE GENOMIC DNA]</scope>
    <source>
        <strain evidence="1 2">XOM25</strain>
    </source>
</reference>
<protein>
    <submittedName>
        <fullName evidence="1">Ornithine cyclodeaminase family protein</fullName>
    </submittedName>
</protein>
<sequence>MNSDVSHILSHNRAPVILQQDQVKALLPLLDVKDELIAMFRNLGQNNAVQPPQTLTLLPQDAGDFITYSGAMAEQQVFGAKLSPYLVTESKPVITAWTSLMSQRTGQPLLWCDSALLTTERTAGTTAVAVDYLAKAGSRQLAIIGSGAIALAHLRHVKNLRQWQTIRVYSPSLAANEKRRAEFTAADARVEFCPSTETCVDGADVVMLCTSSGTPVVSNDLLSPGVLVTSISTNLANAHEVPPSLLLNADVYCDYKATTPDSAGEMVIANTELSWHKEAIKGDLPGLVNGSCPLPDFTRPVFFRSIGLGLEDIAVAYGLWKLLQNQQQ</sequence>
<dbReference type="Gene3D" id="3.30.1780.10">
    <property type="entry name" value="ornithine cyclodeaminase, domain 1"/>
    <property type="match status" value="1"/>
</dbReference>
<dbReference type="GO" id="GO:0005737">
    <property type="term" value="C:cytoplasm"/>
    <property type="evidence" value="ECO:0007669"/>
    <property type="project" value="TreeGrafter"/>
</dbReference>
<evidence type="ECO:0000313" key="1">
    <source>
        <dbReference type="EMBL" id="WDE06940.1"/>
    </source>
</evidence>
<proteinExistence type="predicted"/>
<evidence type="ECO:0000313" key="2">
    <source>
        <dbReference type="Proteomes" id="UP000032352"/>
    </source>
</evidence>
<name>A0AAE9Z5B9_9GAMM</name>